<organism evidence="3 4">
    <name type="scientific">Streptomyces axinellae</name>
    <dbReference type="NCBI Taxonomy" id="552788"/>
    <lineage>
        <taxon>Bacteria</taxon>
        <taxon>Bacillati</taxon>
        <taxon>Actinomycetota</taxon>
        <taxon>Actinomycetes</taxon>
        <taxon>Kitasatosporales</taxon>
        <taxon>Streptomycetaceae</taxon>
        <taxon>Streptomyces</taxon>
    </lineage>
</organism>
<evidence type="ECO:0000313" key="3">
    <source>
        <dbReference type="EMBL" id="GAA2591292.1"/>
    </source>
</evidence>
<dbReference type="SUPFAM" id="SSF56601">
    <property type="entry name" value="beta-lactamase/transpeptidase-like"/>
    <property type="match status" value="1"/>
</dbReference>
<comment type="caution">
    <text evidence="3">The sequence shown here is derived from an EMBL/GenBank/DDBJ whole genome shotgun (WGS) entry which is preliminary data.</text>
</comment>
<sequence>MHAPSFATLLAERVLEPLGMKRTDCTGQDQATGHWYGRPREPFALPGMPAAGAVRSSARDMLAYLAAHLDPARAGCASGARTTGHPDDRVREQAGGHAPALRQALAQVSRPLLRHPRSADQLGLVWNIRQRPGHRLVFHAGATPGFTAFAGFSPEARVAVVALANAAGAGGCPALVQHAYLTLRELADRAA</sequence>
<dbReference type="InterPro" id="IPR050491">
    <property type="entry name" value="AmpC-like"/>
</dbReference>
<dbReference type="InterPro" id="IPR012338">
    <property type="entry name" value="Beta-lactam/transpept-like"/>
</dbReference>
<dbReference type="Proteomes" id="UP001501447">
    <property type="component" value="Unassembled WGS sequence"/>
</dbReference>
<gene>
    <name evidence="3" type="ORF">GCM10009863_00300</name>
</gene>
<evidence type="ECO:0000313" key="4">
    <source>
        <dbReference type="Proteomes" id="UP001501447"/>
    </source>
</evidence>
<dbReference type="Pfam" id="PF00144">
    <property type="entry name" value="Beta-lactamase"/>
    <property type="match status" value="1"/>
</dbReference>
<accession>A0ABP6BXL0</accession>
<feature type="domain" description="Beta-lactamase-related" evidence="2">
    <location>
        <begin position="5"/>
        <end position="168"/>
    </location>
</feature>
<evidence type="ECO:0000256" key="1">
    <source>
        <dbReference type="SAM" id="MobiDB-lite"/>
    </source>
</evidence>
<dbReference type="InterPro" id="IPR001466">
    <property type="entry name" value="Beta-lactam-related"/>
</dbReference>
<dbReference type="PANTHER" id="PTHR46825:SF8">
    <property type="entry name" value="BETA-LACTAMASE-RELATED"/>
    <property type="match status" value="1"/>
</dbReference>
<protein>
    <recommendedName>
        <fullName evidence="2">Beta-lactamase-related domain-containing protein</fullName>
    </recommendedName>
</protein>
<reference evidence="4" key="1">
    <citation type="journal article" date="2019" name="Int. J. Syst. Evol. Microbiol.">
        <title>The Global Catalogue of Microorganisms (GCM) 10K type strain sequencing project: providing services to taxonomists for standard genome sequencing and annotation.</title>
        <authorList>
            <consortium name="The Broad Institute Genomics Platform"/>
            <consortium name="The Broad Institute Genome Sequencing Center for Infectious Disease"/>
            <person name="Wu L."/>
            <person name="Ma J."/>
        </authorList>
    </citation>
    <scope>NUCLEOTIDE SEQUENCE [LARGE SCALE GENOMIC DNA]</scope>
    <source>
        <strain evidence="4">JCM 16373</strain>
    </source>
</reference>
<keyword evidence="4" id="KW-1185">Reference proteome</keyword>
<dbReference type="EMBL" id="BAAARJ010000001">
    <property type="protein sequence ID" value="GAA2591292.1"/>
    <property type="molecule type" value="Genomic_DNA"/>
</dbReference>
<feature type="region of interest" description="Disordered" evidence="1">
    <location>
        <begin position="76"/>
        <end position="97"/>
    </location>
</feature>
<dbReference type="PANTHER" id="PTHR46825">
    <property type="entry name" value="D-ALANYL-D-ALANINE-CARBOXYPEPTIDASE/ENDOPEPTIDASE AMPH"/>
    <property type="match status" value="1"/>
</dbReference>
<proteinExistence type="predicted"/>
<name>A0ABP6BXL0_9ACTN</name>
<evidence type="ECO:0000259" key="2">
    <source>
        <dbReference type="Pfam" id="PF00144"/>
    </source>
</evidence>
<feature type="compositionally biased region" description="Basic and acidic residues" evidence="1">
    <location>
        <begin position="84"/>
        <end position="94"/>
    </location>
</feature>
<dbReference type="Gene3D" id="3.40.710.10">
    <property type="entry name" value="DD-peptidase/beta-lactamase superfamily"/>
    <property type="match status" value="1"/>
</dbReference>